<dbReference type="SUPFAM" id="SSF50475">
    <property type="entry name" value="FMN-binding split barrel"/>
    <property type="match status" value="1"/>
</dbReference>
<dbReference type="PANTHER" id="PTHR35176">
    <property type="entry name" value="HEME OXYGENASE HI_0854-RELATED"/>
    <property type="match status" value="1"/>
</dbReference>
<sequence>MSRMATTIPDGYSDLFERPVVGVLATVSPDGVPNASPMWFIWQDGLLRFTHTSTRKKYRNLQANPNFSFVVTDPDNPYRYLEAHGQLESVEEDPAGAFFVLLGQRYGNPDTEPPADSADRVILNLRPEQFTRK</sequence>
<dbReference type="AlphaFoldDB" id="A0A1N7FQK1"/>
<keyword evidence="1" id="KW-0560">Oxidoreductase</keyword>
<dbReference type="Gene3D" id="2.30.110.10">
    <property type="entry name" value="Electron Transport, Fmn-binding Protein, Chain A"/>
    <property type="match status" value="1"/>
</dbReference>
<evidence type="ECO:0000256" key="1">
    <source>
        <dbReference type="ARBA" id="ARBA00023002"/>
    </source>
</evidence>
<dbReference type="PANTHER" id="PTHR35176:SF6">
    <property type="entry name" value="HEME OXYGENASE HI_0854-RELATED"/>
    <property type="match status" value="1"/>
</dbReference>
<proteinExistence type="predicted"/>
<dbReference type="GO" id="GO:0005829">
    <property type="term" value="C:cytosol"/>
    <property type="evidence" value="ECO:0007669"/>
    <property type="project" value="TreeGrafter"/>
</dbReference>
<dbReference type="InterPro" id="IPR019920">
    <property type="entry name" value="F420-binding_dom_put"/>
</dbReference>
<feature type="domain" description="Pyridoxamine 5'-phosphate oxidase N-terminal" evidence="2">
    <location>
        <begin position="12"/>
        <end position="130"/>
    </location>
</feature>
<keyword evidence="4" id="KW-1185">Reference proteome</keyword>
<organism evidence="3 4">
    <name type="scientific">Williamsia sterculiae</name>
    <dbReference type="NCBI Taxonomy" id="1344003"/>
    <lineage>
        <taxon>Bacteria</taxon>
        <taxon>Bacillati</taxon>
        <taxon>Actinomycetota</taxon>
        <taxon>Actinomycetes</taxon>
        <taxon>Mycobacteriales</taxon>
        <taxon>Nocardiaceae</taxon>
        <taxon>Williamsia</taxon>
    </lineage>
</organism>
<evidence type="ECO:0000259" key="2">
    <source>
        <dbReference type="Pfam" id="PF01243"/>
    </source>
</evidence>
<dbReference type="Proteomes" id="UP000186218">
    <property type="component" value="Unassembled WGS sequence"/>
</dbReference>
<dbReference type="InterPro" id="IPR012349">
    <property type="entry name" value="Split_barrel_FMN-bd"/>
</dbReference>
<accession>A0A1N7FQK1</accession>
<protein>
    <submittedName>
        <fullName evidence="3">PPOX class probable F420-dependent enzyme</fullName>
    </submittedName>
</protein>
<reference evidence="3 4" key="1">
    <citation type="submission" date="2017-01" db="EMBL/GenBank/DDBJ databases">
        <authorList>
            <person name="Mah S.A."/>
            <person name="Swanson W.J."/>
            <person name="Moy G.W."/>
            <person name="Vacquier V.D."/>
        </authorList>
    </citation>
    <scope>NUCLEOTIDE SEQUENCE [LARGE SCALE GENOMIC DNA]</scope>
    <source>
        <strain evidence="3 4">CPCC 203464</strain>
    </source>
</reference>
<dbReference type="STRING" id="1344003.SAMN05445060_2189"/>
<dbReference type="EMBL" id="FTNT01000006">
    <property type="protein sequence ID" value="SIS02544.1"/>
    <property type="molecule type" value="Genomic_DNA"/>
</dbReference>
<dbReference type="GO" id="GO:0016627">
    <property type="term" value="F:oxidoreductase activity, acting on the CH-CH group of donors"/>
    <property type="evidence" value="ECO:0007669"/>
    <property type="project" value="TreeGrafter"/>
</dbReference>
<dbReference type="GO" id="GO:0070967">
    <property type="term" value="F:coenzyme F420 binding"/>
    <property type="evidence" value="ECO:0007669"/>
    <property type="project" value="TreeGrafter"/>
</dbReference>
<dbReference type="InterPro" id="IPR052019">
    <property type="entry name" value="F420H2_bilvrd_red/Heme_oxyg"/>
</dbReference>
<dbReference type="Pfam" id="PF01243">
    <property type="entry name" value="PNPOx_N"/>
    <property type="match status" value="1"/>
</dbReference>
<dbReference type="NCBIfam" id="TIGR03618">
    <property type="entry name" value="Rv1155_F420"/>
    <property type="match status" value="1"/>
</dbReference>
<evidence type="ECO:0000313" key="3">
    <source>
        <dbReference type="EMBL" id="SIS02544.1"/>
    </source>
</evidence>
<dbReference type="InterPro" id="IPR011576">
    <property type="entry name" value="Pyridox_Oxase_N"/>
</dbReference>
<name>A0A1N7FQK1_9NOCA</name>
<gene>
    <name evidence="3" type="ORF">SAMN05445060_2189</name>
</gene>
<evidence type="ECO:0000313" key="4">
    <source>
        <dbReference type="Proteomes" id="UP000186218"/>
    </source>
</evidence>